<dbReference type="Pfam" id="PF00271">
    <property type="entry name" value="Helicase_C"/>
    <property type="match status" value="1"/>
</dbReference>
<feature type="domain" description="Helicase ATP-binding" evidence="5">
    <location>
        <begin position="114"/>
        <end position="286"/>
    </location>
</feature>
<protein>
    <submittedName>
        <fullName evidence="7">Helicase-related protein</fullName>
    </submittedName>
</protein>
<name>A0ABP9M839_9MICO</name>
<accession>A0ABP9M839</accession>
<dbReference type="Pfam" id="PF00176">
    <property type="entry name" value="SNF2-rel_dom"/>
    <property type="match status" value="1"/>
</dbReference>
<dbReference type="EMBL" id="BAABKZ010000001">
    <property type="protein sequence ID" value="GAA5090770.1"/>
    <property type="molecule type" value="Genomic_DNA"/>
</dbReference>
<sequence>MRLEDIAAPHRLAGIVPGRAVEVLAAWMHGANAVEITYRDDTGALGQMVLYRADEERIERHLDAGRPFDADPRNFRLAAEAQRIMLAGLHDPMLAVATSDVQPLPHQIRAVYGELIPRTPLRFLLADDPGAGKTIMAGLYIKELILRDDVRSCLIVAPGGLVEQWQDELALKFGLEFDILAPGSEDSASGRTIFEQKPLLIARMDQLARNEVLIDQLQQSEFDLIVVDEAHRMSATWFGGELKASKRFQLGELLSERTRHFLLMTATPHNGKEEDFQTFLSLLDRDRFAGPGEKRAQSGTADGLMRRMVKERLVTFEGRPLFPERIAETASYRLSPAEQYLYEEVTEYVRHGMNLADRLDGKRKNTVGFALTVLQRRLASSPEAIFHSLRRRAERLDRVRTDLLNGVQDATKEAPVSLLEDDPDIDELDAAELEEAEEELVDAATAARTAAELQTEILDVRRLTEIARGLLNTQQDVKWRELRGVLDSEVLADHLGKPRKIIIFTEHRDTLSYLERRIVQLIGKSDAVVAIHGAVPRYERRRITAEFTSNPDVQILLATDAAGEGLNLQAAHLMVNYDLPWNPNRIEQRFGRIHRIGQTEVCRLWNLVAEDTREGEVFIRLLDKIEEQRAAYKGEIFNVLGTSLGDLQLSRVLRDAIRYGEQPAVKARMWEVIDEGVSAGLQELLDDEALANEALAPTDLDALRRQMEDAKAKRLQPHFIRDAFIEAFERLGGRIDRRERGRFEITHVPASIRERAGRAPIARKYERVTFDVATIDVHGTPRAELLAPGHPLHDATLSLIVEQYGPTLDRGTVLSSENVTEPTLLVGVLNEVKDSTGTSVSKRFGYSFVGADGIPHEAGPAPYLDYAPAGDAQRESGAALPWLTAREKDAVSWVIAEQLPGFAADVTSRRTAEYERIRERVSTRLTREVNRLYTEALKTDADAAAGRKVRYSSETLRRRAEDLEERRASRLALIDRQLAMSPVSPRITAVALVMPGISAAVPGHPSVDPDARRAVERRGVDAVLALERGLGRTPIEQAQNNPGFDVLSHSPSGPGIRIEVKARVEGADTFTITRTEVLTALNAAPDHRLALVRVSPLGPVHDQVRYIGNAFEGVEPSWLTDFDVVSQNLAWNDWWARGDSPF</sequence>
<dbReference type="PROSITE" id="PS51194">
    <property type="entry name" value="HELICASE_CTER"/>
    <property type="match status" value="1"/>
</dbReference>
<keyword evidence="2" id="KW-0378">Hydrolase</keyword>
<evidence type="ECO:0000259" key="6">
    <source>
        <dbReference type="PROSITE" id="PS51194"/>
    </source>
</evidence>
<dbReference type="Gene3D" id="3.40.50.300">
    <property type="entry name" value="P-loop containing nucleotide triphosphate hydrolases"/>
    <property type="match status" value="1"/>
</dbReference>
<evidence type="ECO:0000256" key="1">
    <source>
        <dbReference type="ARBA" id="ARBA00022741"/>
    </source>
</evidence>
<dbReference type="InterPro" id="IPR014001">
    <property type="entry name" value="Helicase_ATP-bd"/>
</dbReference>
<dbReference type="RefSeq" id="WP_194413439.1">
    <property type="nucleotide sequence ID" value="NZ_BAABKZ010000001.1"/>
</dbReference>
<proteinExistence type="predicted"/>
<dbReference type="CDD" id="cd18011">
    <property type="entry name" value="DEXDc_RapA"/>
    <property type="match status" value="1"/>
</dbReference>
<dbReference type="InterPro" id="IPR057342">
    <property type="entry name" value="DEXDc_RapA"/>
</dbReference>
<reference evidence="8" key="1">
    <citation type="journal article" date="2019" name="Int. J. Syst. Evol. Microbiol.">
        <title>The Global Catalogue of Microorganisms (GCM) 10K type strain sequencing project: providing services to taxonomists for standard genome sequencing and annotation.</title>
        <authorList>
            <consortium name="The Broad Institute Genomics Platform"/>
            <consortium name="The Broad Institute Genome Sequencing Center for Infectious Disease"/>
            <person name="Wu L."/>
            <person name="Ma J."/>
        </authorList>
    </citation>
    <scope>NUCLEOTIDE SEQUENCE [LARGE SCALE GENOMIC DNA]</scope>
    <source>
        <strain evidence="8">JCM 18959</strain>
    </source>
</reference>
<keyword evidence="4" id="KW-0067">ATP-binding</keyword>
<evidence type="ECO:0000256" key="4">
    <source>
        <dbReference type="ARBA" id="ARBA00022840"/>
    </source>
</evidence>
<dbReference type="SMART" id="SM00487">
    <property type="entry name" value="DEXDc"/>
    <property type="match status" value="1"/>
</dbReference>
<dbReference type="Pfam" id="PF13020">
    <property type="entry name" value="NOV_C"/>
    <property type="match status" value="1"/>
</dbReference>
<gene>
    <name evidence="7" type="ORF">GCM10025760_16870</name>
</gene>
<organism evidence="7 8">
    <name type="scientific">Microbacterium yannicii</name>
    <dbReference type="NCBI Taxonomy" id="671622"/>
    <lineage>
        <taxon>Bacteria</taxon>
        <taxon>Bacillati</taxon>
        <taxon>Actinomycetota</taxon>
        <taxon>Actinomycetes</taxon>
        <taxon>Micrococcales</taxon>
        <taxon>Microbacteriaceae</taxon>
        <taxon>Microbacterium</taxon>
    </lineage>
</organism>
<evidence type="ECO:0000256" key="3">
    <source>
        <dbReference type="ARBA" id="ARBA00022806"/>
    </source>
</evidence>
<evidence type="ECO:0000259" key="5">
    <source>
        <dbReference type="PROSITE" id="PS51192"/>
    </source>
</evidence>
<dbReference type="InterPro" id="IPR000330">
    <property type="entry name" value="SNF2_N"/>
</dbReference>
<keyword evidence="8" id="KW-1185">Reference proteome</keyword>
<evidence type="ECO:0000313" key="7">
    <source>
        <dbReference type="EMBL" id="GAA5090770.1"/>
    </source>
</evidence>
<dbReference type="GO" id="GO:0004386">
    <property type="term" value="F:helicase activity"/>
    <property type="evidence" value="ECO:0007669"/>
    <property type="project" value="UniProtKB-KW"/>
</dbReference>
<dbReference type="SUPFAM" id="SSF52540">
    <property type="entry name" value="P-loop containing nucleoside triphosphate hydrolases"/>
    <property type="match status" value="2"/>
</dbReference>
<evidence type="ECO:0000313" key="8">
    <source>
        <dbReference type="Proteomes" id="UP001501407"/>
    </source>
</evidence>
<dbReference type="SMART" id="SM00490">
    <property type="entry name" value="HELICc"/>
    <property type="match status" value="1"/>
</dbReference>
<dbReference type="InterPro" id="IPR038718">
    <property type="entry name" value="SNF2-like_sf"/>
</dbReference>
<dbReference type="InterPro" id="IPR001650">
    <property type="entry name" value="Helicase_C-like"/>
</dbReference>
<dbReference type="PANTHER" id="PTHR45766">
    <property type="entry name" value="DNA ANNEALING HELICASE AND ENDONUCLEASE ZRANB3 FAMILY MEMBER"/>
    <property type="match status" value="1"/>
</dbReference>
<dbReference type="InterPro" id="IPR024975">
    <property type="entry name" value="NOV_C"/>
</dbReference>
<comment type="caution">
    <text evidence="7">The sequence shown here is derived from an EMBL/GenBank/DDBJ whole genome shotgun (WGS) entry which is preliminary data.</text>
</comment>
<dbReference type="Proteomes" id="UP001501407">
    <property type="component" value="Unassembled WGS sequence"/>
</dbReference>
<dbReference type="Gene3D" id="3.40.50.10810">
    <property type="entry name" value="Tandem AAA-ATPase domain"/>
    <property type="match status" value="1"/>
</dbReference>
<dbReference type="InterPro" id="IPR027417">
    <property type="entry name" value="P-loop_NTPase"/>
</dbReference>
<evidence type="ECO:0000256" key="2">
    <source>
        <dbReference type="ARBA" id="ARBA00022801"/>
    </source>
</evidence>
<dbReference type="PROSITE" id="PS51192">
    <property type="entry name" value="HELICASE_ATP_BIND_1"/>
    <property type="match status" value="1"/>
</dbReference>
<keyword evidence="3 7" id="KW-0347">Helicase</keyword>
<keyword evidence="1" id="KW-0547">Nucleotide-binding</keyword>
<dbReference type="PANTHER" id="PTHR45766:SF6">
    <property type="entry name" value="SWI_SNF-RELATED MATRIX-ASSOCIATED ACTIN-DEPENDENT REGULATOR OF CHROMATIN SUBFAMILY A-LIKE PROTEIN 1"/>
    <property type="match status" value="1"/>
</dbReference>
<dbReference type="CDD" id="cd18793">
    <property type="entry name" value="SF2_C_SNF"/>
    <property type="match status" value="1"/>
</dbReference>
<feature type="domain" description="Helicase C-terminal" evidence="6">
    <location>
        <begin position="490"/>
        <end position="648"/>
    </location>
</feature>
<dbReference type="InterPro" id="IPR049730">
    <property type="entry name" value="SNF2/RAD54-like_C"/>
</dbReference>